<name>A0A4R6VCL6_9PSEU</name>
<reference evidence="3 4" key="1">
    <citation type="submission" date="2019-03" db="EMBL/GenBank/DDBJ databases">
        <title>Genomic Encyclopedia of Type Strains, Phase IV (KMG-IV): sequencing the most valuable type-strain genomes for metagenomic binning, comparative biology and taxonomic classification.</title>
        <authorList>
            <person name="Goeker M."/>
        </authorList>
    </citation>
    <scope>NUCLEOTIDE SEQUENCE [LARGE SCALE GENOMIC DNA]</scope>
    <source>
        <strain evidence="3 4">DSM 45775</strain>
    </source>
</reference>
<dbReference type="SUPFAM" id="SSF53850">
    <property type="entry name" value="Periplasmic binding protein-like II"/>
    <property type="match status" value="1"/>
</dbReference>
<accession>A0A4R6VCL6</accession>
<dbReference type="Proteomes" id="UP000295705">
    <property type="component" value="Unassembled WGS sequence"/>
</dbReference>
<dbReference type="Pfam" id="PF00496">
    <property type="entry name" value="SBP_bac_5"/>
    <property type="match status" value="1"/>
</dbReference>
<dbReference type="InterPro" id="IPR039424">
    <property type="entry name" value="SBP_5"/>
</dbReference>
<evidence type="ECO:0000313" key="3">
    <source>
        <dbReference type="EMBL" id="TDQ58434.1"/>
    </source>
</evidence>
<dbReference type="Gene3D" id="3.90.76.10">
    <property type="entry name" value="Dipeptide-binding Protein, Domain 1"/>
    <property type="match status" value="1"/>
</dbReference>
<dbReference type="AlphaFoldDB" id="A0A4R6VCL6"/>
<proteinExistence type="predicted"/>
<feature type="domain" description="Solute-binding protein family 5" evidence="2">
    <location>
        <begin position="81"/>
        <end position="453"/>
    </location>
</feature>
<evidence type="ECO:0000259" key="2">
    <source>
        <dbReference type="Pfam" id="PF00496"/>
    </source>
</evidence>
<comment type="caution">
    <text evidence="3">The sequence shown here is derived from an EMBL/GenBank/DDBJ whole genome shotgun (WGS) entry which is preliminary data.</text>
</comment>
<dbReference type="Gene3D" id="3.40.190.10">
    <property type="entry name" value="Periplasmic binding protein-like II"/>
    <property type="match status" value="1"/>
</dbReference>
<dbReference type="PANTHER" id="PTHR30290">
    <property type="entry name" value="PERIPLASMIC BINDING COMPONENT OF ABC TRANSPORTER"/>
    <property type="match status" value="1"/>
</dbReference>
<evidence type="ECO:0000313" key="4">
    <source>
        <dbReference type="Proteomes" id="UP000295705"/>
    </source>
</evidence>
<dbReference type="PIRSF" id="PIRSF002741">
    <property type="entry name" value="MppA"/>
    <property type="match status" value="1"/>
</dbReference>
<dbReference type="Gene3D" id="3.10.105.10">
    <property type="entry name" value="Dipeptide-binding Protein, Domain 3"/>
    <property type="match status" value="1"/>
</dbReference>
<dbReference type="GO" id="GO:1904680">
    <property type="term" value="F:peptide transmembrane transporter activity"/>
    <property type="evidence" value="ECO:0007669"/>
    <property type="project" value="TreeGrafter"/>
</dbReference>
<dbReference type="EMBL" id="SNYO01000004">
    <property type="protein sequence ID" value="TDQ58434.1"/>
    <property type="molecule type" value="Genomic_DNA"/>
</dbReference>
<keyword evidence="1" id="KW-0732">Signal</keyword>
<gene>
    <name evidence="3" type="ORF">EV188_104174</name>
</gene>
<dbReference type="GO" id="GO:0042597">
    <property type="term" value="C:periplasmic space"/>
    <property type="evidence" value="ECO:0007669"/>
    <property type="project" value="UniProtKB-ARBA"/>
</dbReference>
<dbReference type="GO" id="GO:0015833">
    <property type="term" value="P:peptide transport"/>
    <property type="evidence" value="ECO:0007669"/>
    <property type="project" value="TreeGrafter"/>
</dbReference>
<dbReference type="GO" id="GO:0043190">
    <property type="term" value="C:ATP-binding cassette (ABC) transporter complex"/>
    <property type="evidence" value="ECO:0007669"/>
    <property type="project" value="InterPro"/>
</dbReference>
<dbReference type="CDD" id="cd00995">
    <property type="entry name" value="PBP2_NikA_DppA_OppA_like"/>
    <property type="match status" value="1"/>
</dbReference>
<organism evidence="3 4">
    <name type="scientific">Actinomycetospora succinea</name>
    <dbReference type="NCBI Taxonomy" id="663603"/>
    <lineage>
        <taxon>Bacteria</taxon>
        <taxon>Bacillati</taxon>
        <taxon>Actinomycetota</taxon>
        <taxon>Actinomycetes</taxon>
        <taxon>Pseudonocardiales</taxon>
        <taxon>Pseudonocardiaceae</taxon>
        <taxon>Actinomycetospora</taxon>
    </lineage>
</organism>
<dbReference type="InterPro" id="IPR030678">
    <property type="entry name" value="Peptide/Ni-bd"/>
</dbReference>
<protein>
    <submittedName>
        <fullName evidence="3">Oligopeptide transport system substrate-binding protein</fullName>
    </submittedName>
</protein>
<feature type="signal peptide" evidence="1">
    <location>
        <begin position="1"/>
        <end position="22"/>
    </location>
</feature>
<keyword evidence="4" id="KW-1185">Reference proteome</keyword>
<dbReference type="PROSITE" id="PS51257">
    <property type="entry name" value="PROKAR_LIPOPROTEIN"/>
    <property type="match status" value="1"/>
</dbReference>
<dbReference type="InterPro" id="IPR000914">
    <property type="entry name" value="SBP_5_dom"/>
</dbReference>
<sequence>MPLRRLATVVAATLAVALVATACGGGGGGNDQAAQTVSLDWGEPENALIPGNNTEQNGGDVLDALFAGLVKYDVNTAAPSNEAAESITSADNRVWTIKLKPGWTFHDGTPVTAQNYVDAWNWVAYGPNAAQAQSFMEKIDGYDEVSGEAPTAPAMRGLRVVDPQTFEVTLKAPFVIFPTTLGYSAYYPLPQKFFTDRAGFEAAPVGNGEYKFESRTPNQNMTLVRNDQYAGSDKPQVPRLEFRVYADIQTAYDDVVSGNLDHVKAIPPAALTGGRWRQDLGAGAHAKDGLQTTALGFPLYDPRFQNPQVRQAMSMAIDRQAIVDQIFGGTYKPADGLATPAAQGYLPNQCGANCQFNPQRARELLAQAGGFQGPLTLTANADGGHSEWMQAVTNQLRQNLGIDAQYTPLPSFSEVRQQANAFQFQGLFRAAWIGDYPNLETFLTQLYRTDASSNDFKYSNPAVDQALDRADQAPNEQAAEAGYQEAERLILADMPSIPLFTRQIIYGDSSRLASGDRNPLDRLVTTSFQLNPQN</sequence>
<evidence type="ECO:0000256" key="1">
    <source>
        <dbReference type="SAM" id="SignalP"/>
    </source>
</evidence>
<dbReference type="PANTHER" id="PTHR30290:SF83">
    <property type="entry name" value="ABC TRANSPORTER SUBSTRATE-BINDING PROTEIN"/>
    <property type="match status" value="1"/>
</dbReference>
<feature type="chain" id="PRO_5039071715" evidence="1">
    <location>
        <begin position="23"/>
        <end position="534"/>
    </location>
</feature>